<evidence type="ECO:0000313" key="5">
    <source>
        <dbReference type="EMBL" id="OMD48000.1"/>
    </source>
</evidence>
<dbReference type="Pfam" id="PF02737">
    <property type="entry name" value="3HCDH_N"/>
    <property type="match status" value="1"/>
</dbReference>
<comment type="caution">
    <text evidence="5">The sequence shown here is derived from an EMBL/GenBank/DDBJ whole genome shotgun (WGS) entry which is preliminary data.</text>
</comment>
<dbReference type="InterPro" id="IPR006108">
    <property type="entry name" value="3HC_DH_C"/>
</dbReference>
<dbReference type="Proteomes" id="UP000187412">
    <property type="component" value="Unassembled WGS sequence"/>
</dbReference>
<evidence type="ECO:0008006" key="7">
    <source>
        <dbReference type="Google" id="ProtNLM"/>
    </source>
</evidence>
<dbReference type="InterPro" id="IPR036291">
    <property type="entry name" value="NAD(P)-bd_dom_sf"/>
</dbReference>
<evidence type="ECO:0000259" key="3">
    <source>
        <dbReference type="Pfam" id="PF00725"/>
    </source>
</evidence>
<feature type="domain" description="3-hydroxyacyl-CoA dehydrogenase C-terminal" evidence="3">
    <location>
        <begin position="184"/>
        <end position="283"/>
    </location>
</feature>
<gene>
    <name evidence="5" type="ORF">BSK56_11850</name>
</gene>
<reference evidence="5 6" key="1">
    <citation type="submission" date="2016-10" db="EMBL/GenBank/DDBJ databases">
        <title>Paenibacillus species isolates.</title>
        <authorList>
            <person name="Beno S.M."/>
        </authorList>
    </citation>
    <scope>NUCLEOTIDE SEQUENCE [LARGE SCALE GENOMIC DNA]</scope>
    <source>
        <strain evidence="5 6">FSL H7-0744</strain>
    </source>
</reference>
<keyword evidence="2" id="KW-0560">Oxidoreductase</keyword>
<dbReference type="RefSeq" id="WP_076110708.1">
    <property type="nucleotide sequence ID" value="NZ_MPTB01000013.1"/>
</dbReference>
<evidence type="ECO:0000259" key="4">
    <source>
        <dbReference type="Pfam" id="PF02737"/>
    </source>
</evidence>
<dbReference type="Pfam" id="PF00725">
    <property type="entry name" value="3HCDH"/>
    <property type="match status" value="1"/>
</dbReference>
<protein>
    <recommendedName>
        <fullName evidence="7">3-hydroxyacyl-CoA dehydrogenase</fullName>
    </recommendedName>
</protein>
<dbReference type="PANTHER" id="PTHR48075:SF7">
    <property type="entry name" value="3-HYDROXYACYL-COA DEHYDROGENASE-RELATED"/>
    <property type="match status" value="1"/>
</dbReference>
<evidence type="ECO:0000256" key="2">
    <source>
        <dbReference type="ARBA" id="ARBA00023002"/>
    </source>
</evidence>
<dbReference type="Gene3D" id="1.10.1040.50">
    <property type="match status" value="1"/>
</dbReference>
<dbReference type="PANTHER" id="PTHR48075">
    <property type="entry name" value="3-HYDROXYACYL-COA DEHYDROGENASE FAMILY PROTEIN"/>
    <property type="match status" value="1"/>
</dbReference>
<sequence length="433" mass="49015">MLNINTVTVIGANGAMGAAVAGIFASFGNVKVNMVSRTLSKSMEGIEKAVKSVRADSIRRNLVARSYEDLADCIVESDWVFESVAENYDIKNEINTVISRYRKPGTIVSTGTSGLSIEILKNVFDKEAQSLYFVTHFFNPPYSLPLCELIPNESADRETIESLKVYLEQVLIRKVVVLKDAPAFLANRIGFQFMNEALQFAELYEDRGGIDYIDAILGPFTGRGMAPLVTVDFIGLDVYKAITDNLYQNISDLYSNSFLLPQYIDRLIKENKLGRKCGQGLYKLDRDSTGKKHIFVYDIKSQTYRSKIKYSFYFVEKMVAAIKESKYDEAIEILLNNDSEEARICSYFLIKYVVYSVFVANEIADSIQDADTVMAFGFNWVPPLALVELFGGKEAIIDLMKKDDRLIPFILTFSATEIYPSKLDYRRYIRAKF</sequence>
<organism evidence="5 6">
    <name type="scientific">Paenibacillus borealis</name>
    <dbReference type="NCBI Taxonomy" id="160799"/>
    <lineage>
        <taxon>Bacteria</taxon>
        <taxon>Bacillati</taxon>
        <taxon>Bacillota</taxon>
        <taxon>Bacilli</taxon>
        <taxon>Bacillales</taxon>
        <taxon>Paenibacillaceae</taxon>
        <taxon>Paenibacillus</taxon>
    </lineage>
</organism>
<dbReference type="InterPro" id="IPR006176">
    <property type="entry name" value="3-OHacyl-CoA_DH_NAD-bd"/>
</dbReference>
<dbReference type="SUPFAM" id="SSF51735">
    <property type="entry name" value="NAD(P)-binding Rossmann-fold domains"/>
    <property type="match status" value="1"/>
</dbReference>
<dbReference type="InterPro" id="IPR008927">
    <property type="entry name" value="6-PGluconate_DH-like_C_sf"/>
</dbReference>
<comment type="similarity">
    <text evidence="1">Belongs to the 3-hydroxyacyl-CoA dehydrogenase family.</text>
</comment>
<name>A0ABX3HBZ6_PAEBO</name>
<evidence type="ECO:0000313" key="6">
    <source>
        <dbReference type="Proteomes" id="UP000187412"/>
    </source>
</evidence>
<dbReference type="Gene3D" id="3.40.50.720">
    <property type="entry name" value="NAD(P)-binding Rossmann-like Domain"/>
    <property type="match status" value="1"/>
</dbReference>
<proteinExistence type="inferred from homology"/>
<feature type="domain" description="3-hydroxyacyl-CoA dehydrogenase NAD binding" evidence="4">
    <location>
        <begin position="6"/>
        <end position="180"/>
    </location>
</feature>
<evidence type="ECO:0000256" key="1">
    <source>
        <dbReference type="ARBA" id="ARBA00009463"/>
    </source>
</evidence>
<keyword evidence="6" id="KW-1185">Reference proteome</keyword>
<accession>A0ABX3HBZ6</accession>
<dbReference type="EMBL" id="MPTB01000013">
    <property type="protein sequence ID" value="OMD48000.1"/>
    <property type="molecule type" value="Genomic_DNA"/>
</dbReference>
<dbReference type="SUPFAM" id="SSF48179">
    <property type="entry name" value="6-phosphogluconate dehydrogenase C-terminal domain-like"/>
    <property type="match status" value="1"/>
</dbReference>